<sequence>MMDQRSATPTTPATPDVPVEAPPSLLDMMSDGFYMLLLIKRGQVPLAEAPFTDAVRQFLANMERTASRNGVPNEDVHAAKYAYCAVVDEAILSSLECSFREDWARKPLQLALFGDHLAGENFFARLEQLRAQGAPRLQSLEVFYFCLLLGFEGKYRLEGTEKLGYLTARLGDEIVYLKGKRTGFAPHWAPPDRVSHVLRRTVPVWAAAAVLAVIGLVGYFTLRVSLQNNTAQRLAPYNNLVQMPERTASLTITLP</sequence>
<dbReference type="Pfam" id="PF09850">
    <property type="entry name" value="DotU"/>
    <property type="match status" value="1"/>
</dbReference>
<dbReference type="Gene3D" id="1.25.40.590">
    <property type="entry name" value="Type IV / VI secretion system, DotU"/>
    <property type="match status" value="1"/>
</dbReference>
<comment type="caution">
    <text evidence="4">The sequence shown here is derived from an EMBL/GenBank/DDBJ whole genome shotgun (WGS) entry which is preliminary data.</text>
</comment>
<dbReference type="EMBL" id="JACZZA010000006">
    <property type="protein sequence ID" value="MBE1161091.1"/>
    <property type="molecule type" value="Genomic_DNA"/>
</dbReference>
<evidence type="ECO:0000256" key="1">
    <source>
        <dbReference type="SAM" id="MobiDB-lite"/>
    </source>
</evidence>
<gene>
    <name evidence="4" type="ORF">IGX34_11890</name>
</gene>
<keyword evidence="2" id="KW-1133">Transmembrane helix</keyword>
<evidence type="ECO:0000259" key="3">
    <source>
        <dbReference type="Pfam" id="PF09850"/>
    </source>
</evidence>
<dbReference type="NCBIfam" id="TIGR03349">
    <property type="entry name" value="IV_VI_DotU"/>
    <property type="match status" value="1"/>
</dbReference>
<feature type="domain" description="Type IV / VI secretion system DotU" evidence="3">
    <location>
        <begin position="25"/>
        <end position="224"/>
    </location>
</feature>
<evidence type="ECO:0000313" key="5">
    <source>
        <dbReference type="Proteomes" id="UP000651010"/>
    </source>
</evidence>
<keyword evidence="5" id="KW-1185">Reference proteome</keyword>
<keyword evidence="2" id="KW-0472">Membrane</keyword>
<dbReference type="InterPro" id="IPR038522">
    <property type="entry name" value="T4/T6SS_DotU_sf"/>
</dbReference>
<feature type="region of interest" description="Disordered" evidence="1">
    <location>
        <begin position="1"/>
        <end position="21"/>
    </location>
</feature>
<dbReference type="InterPro" id="IPR017732">
    <property type="entry name" value="T4/T6SS_DotU"/>
</dbReference>
<dbReference type="NCBIfam" id="NF038228">
    <property type="entry name" value="IcmH_DotU_IVB"/>
    <property type="match status" value="1"/>
</dbReference>
<accession>A0ABR9GAP6</accession>
<feature type="transmembrane region" description="Helical" evidence="2">
    <location>
        <begin position="202"/>
        <end position="222"/>
    </location>
</feature>
<proteinExistence type="predicted"/>
<dbReference type="PANTHER" id="PTHR38033">
    <property type="entry name" value="MEMBRANE PROTEIN-RELATED"/>
    <property type="match status" value="1"/>
</dbReference>
<dbReference type="RefSeq" id="WP_192555939.1">
    <property type="nucleotide sequence ID" value="NZ_JACZZA010000006.1"/>
</dbReference>
<dbReference type="PANTHER" id="PTHR38033:SF1">
    <property type="entry name" value="DOTU FAMILY TYPE IV_VI SECRETION SYSTEM PROTEIN"/>
    <property type="match status" value="1"/>
</dbReference>
<evidence type="ECO:0000313" key="4">
    <source>
        <dbReference type="EMBL" id="MBE1161091.1"/>
    </source>
</evidence>
<protein>
    <submittedName>
        <fullName evidence="4">DotU family type IV/VI secretion system protein</fullName>
    </submittedName>
</protein>
<organism evidence="4 5">
    <name type="scientific">Dyella acidiphila</name>
    <dbReference type="NCBI Taxonomy" id="2775866"/>
    <lineage>
        <taxon>Bacteria</taxon>
        <taxon>Pseudomonadati</taxon>
        <taxon>Pseudomonadota</taxon>
        <taxon>Gammaproteobacteria</taxon>
        <taxon>Lysobacterales</taxon>
        <taxon>Rhodanobacteraceae</taxon>
        <taxon>Dyella</taxon>
    </lineage>
</organism>
<reference evidence="4 5" key="1">
    <citation type="submission" date="2020-09" db="EMBL/GenBank/DDBJ databases">
        <title>Dyella sp. 7MK23 isolated from forest soil.</title>
        <authorList>
            <person name="Fu J."/>
        </authorList>
    </citation>
    <scope>NUCLEOTIDE SEQUENCE [LARGE SCALE GENOMIC DNA]</scope>
    <source>
        <strain evidence="4 5">7MK23</strain>
    </source>
</reference>
<dbReference type="Proteomes" id="UP000651010">
    <property type="component" value="Unassembled WGS sequence"/>
</dbReference>
<feature type="compositionally biased region" description="Low complexity" evidence="1">
    <location>
        <begin position="7"/>
        <end position="21"/>
    </location>
</feature>
<name>A0ABR9GAP6_9GAMM</name>
<evidence type="ECO:0000256" key="2">
    <source>
        <dbReference type="SAM" id="Phobius"/>
    </source>
</evidence>
<keyword evidence="2" id="KW-0812">Transmembrane</keyword>